<accession>A0A841JR52</accession>
<sequence length="253" mass="28080">MNRFWNWVGDKQMLEELKAAGTRIKNYDDWAREMSELSDSSLAAGRRLPAAYYAKMAIFFLDPADARVEPAFQRFMDIVLKENGVTPENHHLVPYQGKQLSAYRFTPPVVRGKIVVFGGYDSYIVEWLPAALALRNLGLDTIIFDGPGQGTALDAGIPMTPDWHLPVAAIADHFDLSDFTLIGFSLGGGLVIRAAAREPRVSRVIAMDICTSLFVAATKGSPLPGSPSSRRTPIKCRRRWSTRPLPRSGRRTC</sequence>
<dbReference type="Gene3D" id="3.40.50.1820">
    <property type="entry name" value="alpha/beta hydrolase"/>
    <property type="match status" value="1"/>
</dbReference>
<gene>
    <name evidence="2" type="ORF">HNQ77_001755</name>
</gene>
<dbReference type="AlphaFoldDB" id="A0A841JR52"/>
<evidence type="ECO:0000313" key="3">
    <source>
        <dbReference type="Proteomes" id="UP000538666"/>
    </source>
</evidence>
<name>A0A841JR52_9BACT</name>
<feature type="domain" description="AB hydrolase-1" evidence="1">
    <location>
        <begin position="122"/>
        <end position="209"/>
    </location>
</feature>
<dbReference type="InterPro" id="IPR029058">
    <property type="entry name" value="AB_hydrolase_fold"/>
</dbReference>
<protein>
    <recommendedName>
        <fullName evidence="1">AB hydrolase-1 domain-containing protein</fullName>
    </recommendedName>
</protein>
<dbReference type="RefSeq" id="WP_050058620.1">
    <property type="nucleotide sequence ID" value="NZ_JACHEK010000003.1"/>
</dbReference>
<reference evidence="2 3" key="1">
    <citation type="submission" date="2020-08" db="EMBL/GenBank/DDBJ databases">
        <title>Genomic Encyclopedia of Type Strains, Phase IV (KMG-IV): sequencing the most valuable type-strain genomes for metagenomic binning, comparative biology and taxonomic classification.</title>
        <authorList>
            <person name="Goeker M."/>
        </authorList>
    </citation>
    <scope>NUCLEOTIDE SEQUENCE [LARGE SCALE GENOMIC DNA]</scope>
    <source>
        <strain evidence="2 3">DSM 103733</strain>
    </source>
</reference>
<evidence type="ECO:0000259" key="1">
    <source>
        <dbReference type="Pfam" id="PF00561"/>
    </source>
</evidence>
<proteinExistence type="predicted"/>
<dbReference type="InterPro" id="IPR000073">
    <property type="entry name" value="AB_hydrolase_1"/>
</dbReference>
<dbReference type="Proteomes" id="UP000538666">
    <property type="component" value="Unassembled WGS sequence"/>
</dbReference>
<dbReference type="EMBL" id="JACHEK010000003">
    <property type="protein sequence ID" value="MBB6143806.1"/>
    <property type="molecule type" value="Genomic_DNA"/>
</dbReference>
<dbReference type="OrthoDB" id="9812921at2"/>
<keyword evidence="3" id="KW-1185">Reference proteome</keyword>
<organism evidence="2 3">
    <name type="scientific">Silvibacterium bohemicum</name>
    <dbReference type="NCBI Taxonomy" id="1577686"/>
    <lineage>
        <taxon>Bacteria</taxon>
        <taxon>Pseudomonadati</taxon>
        <taxon>Acidobacteriota</taxon>
        <taxon>Terriglobia</taxon>
        <taxon>Terriglobales</taxon>
        <taxon>Acidobacteriaceae</taxon>
        <taxon>Silvibacterium</taxon>
    </lineage>
</organism>
<comment type="caution">
    <text evidence="2">The sequence shown here is derived from an EMBL/GenBank/DDBJ whole genome shotgun (WGS) entry which is preliminary data.</text>
</comment>
<evidence type="ECO:0000313" key="2">
    <source>
        <dbReference type="EMBL" id="MBB6143806.1"/>
    </source>
</evidence>
<dbReference type="Pfam" id="PF00561">
    <property type="entry name" value="Abhydrolase_1"/>
    <property type="match status" value="1"/>
</dbReference>
<dbReference type="SUPFAM" id="SSF53474">
    <property type="entry name" value="alpha/beta-Hydrolases"/>
    <property type="match status" value="1"/>
</dbReference>